<keyword evidence="3" id="KW-1185">Reference proteome</keyword>
<name>A0A448WI42_9PLAT</name>
<gene>
    <name evidence="2" type="ORF">PXEA_LOCUS5794</name>
</gene>
<reference evidence="2" key="1">
    <citation type="submission" date="2018-11" db="EMBL/GenBank/DDBJ databases">
        <authorList>
            <consortium name="Pathogen Informatics"/>
        </authorList>
    </citation>
    <scope>NUCLEOTIDE SEQUENCE</scope>
</reference>
<dbReference type="EMBL" id="CAAALY010014540">
    <property type="protein sequence ID" value="VEL12354.1"/>
    <property type="molecule type" value="Genomic_DNA"/>
</dbReference>
<dbReference type="Proteomes" id="UP000784294">
    <property type="component" value="Unassembled WGS sequence"/>
</dbReference>
<organism evidence="2 3">
    <name type="scientific">Protopolystoma xenopodis</name>
    <dbReference type="NCBI Taxonomy" id="117903"/>
    <lineage>
        <taxon>Eukaryota</taxon>
        <taxon>Metazoa</taxon>
        <taxon>Spiralia</taxon>
        <taxon>Lophotrochozoa</taxon>
        <taxon>Platyhelminthes</taxon>
        <taxon>Monogenea</taxon>
        <taxon>Polyopisthocotylea</taxon>
        <taxon>Polystomatidea</taxon>
        <taxon>Polystomatidae</taxon>
        <taxon>Protopolystoma</taxon>
    </lineage>
</organism>
<feature type="signal peptide" evidence="1">
    <location>
        <begin position="1"/>
        <end position="26"/>
    </location>
</feature>
<accession>A0A448WI42</accession>
<keyword evidence="1" id="KW-0732">Signal</keyword>
<evidence type="ECO:0000256" key="1">
    <source>
        <dbReference type="SAM" id="SignalP"/>
    </source>
</evidence>
<comment type="caution">
    <text evidence="2">The sequence shown here is derived from an EMBL/GenBank/DDBJ whole genome shotgun (WGS) entry which is preliminary data.</text>
</comment>
<protein>
    <submittedName>
        <fullName evidence="2">Uncharacterized protein</fullName>
    </submittedName>
</protein>
<dbReference type="AlphaFoldDB" id="A0A448WI42"/>
<feature type="chain" id="PRO_5019467024" evidence="1">
    <location>
        <begin position="27"/>
        <end position="105"/>
    </location>
</feature>
<evidence type="ECO:0000313" key="2">
    <source>
        <dbReference type="EMBL" id="VEL12354.1"/>
    </source>
</evidence>
<proteinExistence type="predicted"/>
<sequence>MPNLRLNPGVWCLLLVFAAMGPQASGFSRSGCAEEIEMKRKMRSTLQGSTDLEGSCGGVQCVDRTEHALTPNFADLNSSVSHSICSNLPQALMAESPNDKLFGNV</sequence>
<evidence type="ECO:0000313" key="3">
    <source>
        <dbReference type="Proteomes" id="UP000784294"/>
    </source>
</evidence>